<dbReference type="PANTHER" id="PTHR43823">
    <property type="entry name" value="SPORULATION PROTEIN YKVU"/>
    <property type="match status" value="1"/>
</dbReference>
<evidence type="ECO:0000256" key="2">
    <source>
        <dbReference type="ARBA" id="ARBA00008417"/>
    </source>
</evidence>
<reference evidence="12" key="1">
    <citation type="submission" date="2018-12" db="EMBL/GenBank/DDBJ databases">
        <title>Complete genome sequence of an uncultured bacterium of the candidate phylum Bipolaricaulota.</title>
        <authorList>
            <person name="Kadnikov V.V."/>
            <person name="Mardanov A.V."/>
            <person name="Beletsky A.V."/>
            <person name="Frank Y.A."/>
            <person name="Karnachuk O.V."/>
            <person name="Ravin N.V."/>
        </authorList>
    </citation>
    <scope>NUCLEOTIDE SEQUENCE [LARGE SCALE GENOMIC DNA]</scope>
</reference>
<accession>A0A410FUI9</accession>
<dbReference type="AlphaFoldDB" id="A0A410FUI9"/>
<keyword evidence="4" id="KW-0813">Transport</keyword>
<dbReference type="Proteomes" id="UP000287233">
    <property type="component" value="Chromosome"/>
</dbReference>
<feature type="transmembrane region" description="Helical" evidence="10">
    <location>
        <begin position="357"/>
        <end position="379"/>
    </location>
</feature>
<sequence>MDHSTQLGTERIGRLLVRMSAPAMVGLVVQALYNLTDTIFVGRGVGSLAIAGIAVSFPVQILVMAVAQTFGIGAASIVSRALGAGDRPRARRTLGNLLSIVILSSAVIAGLGSLYLEPLLRLFGATETILPYGADYLGIILVGTPFFLFAMATNAVVRGEGNARVAMGTMIISGLLNIGLDPLFIYGLGMGVRGAALATVLAQATTVAYLVYYFASRRTSLRVKLSDFRLDGGIVGESFAVGIGSGLRAAAGSITVVLLNNTLALYGGDLAIASYGVINRIIMFLFLPMIGIGQGMMPIVGYNYGAGQLDRARDAIRLSTLAATAMSAAATAILVAFPDFLLRIFTNDGELIAMAVPAARLIVIAFPTVGFQLVAAGVFQALGRPLPAMVLAVLRQVILLAPLVLLLPRSLGLAGAWAAFPIADGVAGLMTLALAVPAVRALRDAPREQAGTAAVEPAEP</sequence>
<feature type="transmembrane region" description="Helical" evidence="10">
    <location>
        <begin position="254"/>
        <end position="275"/>
    </location>
</feature>
<evidence type="ECO:0000256" key="3">
    <source>
        <dbReference type="ARBA" id="ARBA00022106"/>
    </source>
</evidence>
<dbReference type="GO" id="GO:0015297">
    <property type="term" value="F:antiporter activity"/>
    <property type="evidence" value="ECO:0007669"/>
    <property type="project" value="InterPro"/>
</dbReference>
<feature type="transmembrane region" description="Helical" evidence="10">
    <location>
        <begin position="45"/>
        <end position="73"/>
    </location>
</feature>
<evidence type="ECO:0000256" key="7">
    <source>
        <dbReference type="ARBA" id="ARBA00022989"/>
    </source>
</evidence>
<feature type="transmembrane region" description="Helical" evidence="10">
    <location>
        <begin position="12"/>
        <end position="33"/>
    </location>
</feature>
<dbReference type="Pfam" id="PF01554">
    <property type="entry name" value="MatE"/>
    <property type="match status" value="2"/>
</dbReference>
<feature type="transmembrane region" description="Helical" evidence="10">
    <location>
        <begin position="195"/>
        <end position="215"/>
    </location>
</feature>
<feature type="transmembrane region" description="Helical" evidence="10">
    <location>
        <begin position="281"/>
        <end position="304"/>
    </location>
</feature>
<dbReference type="InterPro" id="IPR045070">
    <property type="entry name" value="MATE_MepA-like"/>
</dbReference>
<dbReference type="GO" id="GO:0042910">
    <property type="term" value="F:xenobiotic transmembrane transporter activity"/>
    <property type="evidence" value="ECO:0007669"/>
    <property type="project" value="InterPro"/>
</dbReference>
<dbReference type="EMBL" id="CP034928">
    <property type="protein sequence ID" value="QAA76759.1"/>
    <property type="molecule type" value="Genomic_DNA"/>
</dbReference>
<comment type="subcellular location">
    <subcellularLocation>
        <location evidence="1">Cell membrane</location>
        <topology evidence="1">Multi-pass membrane protein</topology>
    </subcellularLocation>
</comment>
<dbReference type="PIRSF" id="PIRSF006603">
    <property type="entry name" value="DinF"/>
    <property type="match status" value="1"/>
</dbReference>
<dbReference type="GO" id="GO:0046677">
    <property type="term" value="P:response to antibiotic"/>
    <property type="evidence" value="ECO:0007669"/>
    <property type="project" value="UniProtKB-KW"/>
</dbReference>
<feature type="transmembrane region" description="Helical" evidence="10">
    <location>
        <begin position="136"/>
        <end position="157"/>
    </location>
</feature>
<evidence type="ECO:0000256" key="1">
    <source>
        <dbReference type="ARBA" id="ARBA00004651"/>
    </source>
</evidence>
<keyword evidence="5" id="KW-1003">Cell membrane</keyword>
<dbReference type="NCBIfam" id="TIGR00797">
    <property type="entry name" value="matE"/>
    <property type="match status" value="1"/>
</dbReference>
<feature type="transmembrane region" description="Helical" evidence="10">
    <location>
        <begin position="316"/>
        <end position="337"/>
    </location>
</feature>
<dbReference type="KEGG" id="bih:BIP78_0993"/>
<feature type="transmembrane region" description="Helical" evidence="10">
    <location>
        <begin position="169"/>
        <end position="189"/>
    </location>
</feature>
<evidence type="ECO:0000256" key="4">
    <source>
        <dbReference type="ARBA" id="ARBA00022448"/>
    </source>
</evidence>
<feature type="transmembrane region" description="Helical" evidence="10">
    <location>
        <begin position="386"/>
        <end position="408"/>
    </location>
</feature>
<proteinExistence type="inferred from homology"/>
<dbReference type="InterPro" id="IPR002528">
    <property type="entry name" value="MATE_fam"/>
</dbReference>
<dbReference type="InterPro" id="IPR048279">
    <property type="entry name" value="MdtK-like"/>
</dbReference>
<keyword evidence="6 10" id="KW-0812">Transmembrane</keyword>
<feature type="transmembrane region" description="Helical" evidence="10">
    <location>
        <begin position="94"/>
        <end position="116"/>
    </location>
</feature>
<comment type="similarity">
    <text evidence="2">Belongs to the multi antimicrobial extrusion (MATE) (TC 2.A.66.1) family. MepA subfamily.</text>
</comment>
<evidence type="ECO:0000256" key="8">
    <source>
        <dbReference type="ARBA" id="ARBA00023136"/>
    </source>
</evidence>
<keyword evidence="7 10" id="KW-1133">Transmembrane helix</keyword>
<evidence type="ECO:0000256" key="9">
    <source>
        <dbReference type="ARBA" id="ARBA00023251"/>
    </source>
</evidence>
<protein>
    <recommendedName>
        <fullName evidence="3">Multidrug export protein MepA</fullName>
    </recommendedName>
</protein>
<feature type="transmembrane region" description="Helical" evidence="10">
    <location>
        <begin position="414"/>
        <end position="439"/>
    </location>
</feature>
<name>A0A410FUI9_BIPS1</name>
<dbReference type="InterPro" id="IPR051327">
    <property type="entry name" value="MATE_MepA_subfamily"/>
</dbReference>
<dbReference type="PANTHER" id="PTHR43823:SF3">
    <property type="entry name" value="MULTIDRUG EXPORT PROTEIN MEPA"/>
    <property type="match status" value="1"/>
</dbReference>
<gene>
    <name evidence="11" type="ORF">BIP78_0993</name>
</gene>
<evidence type="ECO:0000313" key="11">
    <source>
        <dbReference type="EMBL" id="QAA76759.1"/>
    </source>
</evidence>
<dbReference type="GO" id="GO:0005886">
    <property type="term" value="C:plasma membrane"/>
    <property type="evidence" value="ECO:0007669"/>
    <property type="project" value="UniProtKB-SubCell"/>
</dbReference>
<evidence type="ECO:0000256" key="5">
    <source>
        <dbReference type="ARBA" id="ARBA00022475"/>
    </source>
</evidence>
<keyword evidence="9" id="KW-0046">Antibiotic resistance</keyword>
<evidence type="ECO:0000256" key="6">
    <source>
        <dbReference type="ARBA" id="ARBA00022692"/>
    </source>
</evidence>
<evidence type="ECO:0000313" key="12">
    <source>
        <dbReference type="Proteomes" id="UP000287233"/>
    </source>
</evidence>
<organism evidence="11 12">
    <name type="scientific">Bipolaricaulis sibiricus</name>
    <dbReference type="NCBI Taxonomy" id="2501609"/>
    <lineage>
        <taxon>Bacteria</taxon>
        <taxon>Candidatus Bipolaricaulota</taxon>
        <taxon>Candidatus Bipolaricaulia</taxon>
        <taxon>Candidatus Bipolaricaulales</taxon>
        <taxon>Candidatus Bipolaricaulaceae</taxon>
        <taxon>Candidatus Bipolaricaulis</taxon>
    </lineage>
</organism>
<keyword evidence="8 10" id="KW-0472">Membrane</keyword>
<evidence type="ECO:0000256" key="10">
    <source>
        <dbReference type="SAM" id="Phobius"/>
    </source>
</evidence>
<dbReference type="CDD" id="cd13143">
    <property type="entry name" value="MATE_MepA_like"/>
    <property type="match status" value="1"/>
</dbReference>